<dbReference type="InterPro" id="IPR021130">
    <property type="entry name" value="PRib-ATP_PPHydrolase-like"/>
</dbReference>
<evidence type="ECO:0000256" key="5">
    <source>
        <dbReference type="ARBA" id="ARBA00005204"/>
    </source>
</evidence>
<dbReference type="HAMAP" id="MF_01020">
    <property type="entry name" value="HisE"/>
    <property type="match status" value="1"/>
</dbReference>
<dbReference type="STRING" id="1159017.SAMN02927930_01117"/>
<dbReference type="UniPathway" id="UPA00031">
    <property type="reaction ID" value="UER00007"/>
</dbReference>
<dbReference type="HAMAP" id="MF_01019">
    <property type="entry name" value="HisIE"/>
    <property type="match status" value="1"/>
</dbReference>
<reference evidence="18" key="1">
    <citation type="submission" date="2016-10" db="EMBL/GenBank/DDBJ databases">
        <authorList>
            <person name="Varghese N."/>
            <person name="Submissions S."/>
        </authorList>
    </citation>
    <scope>NUCLEOTIDE SEQUENCE [LARGE SCALE GENOMIC DNA]</scope>
    <source>
        <strain evidence="18">CGMCC 1.10824</strain>
    </source>
</reference>
<keyword evidence="10 15" id="KW-0547">Nucleotide-binding</keyword>
<dbReference type="Gene3D" id="1.10.287.1080">
    <property type="entry name" value="MazG-like"/>
    <property type="match status" value="1"/>
</dbReference>
<keyword evidence="11 15" id="KW-0378">Hydrolase</keyword>
<accession>A0A1G6C7T6</accession>
<keyword evidence="8 15" id="KW-0963">Cytoplasm</keyword>
<dbReference type="Pfam" id="PF01503">
    <property type="entry name" value="PRA-PH"/>
    <property type="match status" value="1"/>
</dbReference>
<keyword evidence="9 15" id="KW-0028">Amino-acid biosynthesis</keyword>
<feature type="domain" description="Phosphoribosyl-AMP cyclohydrolase" evidence="16">
    <location>
        <begin position="34"/>
        <end position="106"/>
    </location>
</feature>
<evidence type="ECO:0000259" key="16">
    <source>
        <dbReference type="Pfam" id="PF01502"/>
    </source>
</evidence>
<dbReference type="GO" id="GO:0004636">
    <property type="term" value="F:phosphoribosyl-ATP diphosphatase activity"/>
    <property type="evidence" value="ECO:0007669"/>
    <property type="project" value="UniProtKB-UniRule"/>
</dbReference>
<sequence>MQVSLENYLQINFDKGDGLVPAIVQHAYNGEVLMQGYMNQEALLATLTQAQAYFYSRSKQRLWRKGETSNHVLHVQSIHTDCDQDSLLVMALPAGPTCHLDRRSCFASQRASPLLVQLMDTIHARQQEANPNSYTVQLLQQGVARVAQKVGEEGVEVALAAVSGDNSQLLNESADLLYHLLVLLAARDVHLNEVLLTLAKRQSAA</sequence>
<evidence type="ECO:0000256" key="4">
    <source>
        <dbReference type="ARBA" id="ARBA00005169"/>
    </source>
</evidence>
<comment type="pathway">
    <text evidence="4 15">Amino-acid biosynthesis; L-histidine biosynthesis; L-histidine from 5-phospho-alpha-D-ribose 1-diphosphate: step 3/9.</text>
</comment>
<dbReference type="NCBIfam" id="NF002747">
    <property type="entry name" value="PRK02759.1"/>
    <property type="match status" value="1"/>
</dbReference>
<dbReference type="Proteomes" id="UP000199626">
    <property type="component" value="Unassembled WGS sequence"/>
</dbReference>
<organism evidence="17 18">
    <name type="scientific">Pseudidiomarina indica</name>
    <dbReference type="NCBI Taxonomy" id="1159017"/>
    <lineage>
        <taxon>Bacteria</taxon>
        <taxon>Pseudomonadati</taxon>
        <taxon>Pseudomonadota</taxon>
        <taxon>Gammaproteobacteria</taxon>
        <taxon>Alteromonadales</taxon>
        <taxon>Idiomarinaceae</taxon>
        <taxon>Pseudidiomarina</taxon>
    </lineage>
</organism>
<dbReference type="EC" id="3.5.4.19" evidence="15"/>
<feature type="region of interest" description="Phosphoribosyl-ATP pyrophosphohydrolase" evidence="15">
    <location>
        <begin position="115"/>
        <end position="205"/>
    </location>
</feature>
<protein>
    <recommendedName>
        <fullName evidence="15">Histidine biosynthesis bifunctional protein HisIE</fullName>
    </recommendedName>
    <domain>
        <recommendedName>
            <fullName evidence="15">Phosphoribosyl-AMP cyclohydrolase</fullName>
            <shortName evidence="15">PRA-CH</shortName>
            <ecNumber evidence="15">3.5.4.19</ecNumber>
        </recommendedName>
    </domain>
    <domain>
        <recommendedName>
            <fullName evidence="15">Phosphoribosyl-ATP pyrophosphatase</fullName>
            <shortName evidence="15">PRA-PH</shortName>
            <ecNumber evidence="15">3.6.1.31</ecNumber>
        </recommendedName>
    </domain>
</protein>
<dbReference type="InterPro" id="IPR008179">
    <property type="entry name" value="HisE"/>
</dbReference>
<keyword evidence="12 15" id="KW-0067">ATP-binding</keyword>
<evidence type="ECO:0000256" key="2">
    <source>
        <dbReference type="ARBA" id="ARBA00001460"/>
    </source>
</evidence>
<comment type="subcellular location">
    <subcellularLocation>
        <location evidence="3 15">Cytoplasm</location>
    </subcellularLocation>
</comment>
<comment type="similarity">
    <text evidence="6 15">In the C-terminal section; belongs to the PRA-PH family.</text>
</comment>
<dbReference type="GO" id="GO:0000105">
    <property type="term" value="P:L-histidine biosynthetic process"/>
    <property type="evidence" value="ECO:0007669"/>
    <property type="project" value="UniProtKB-UniRule"/>
</dbReference>
<evidence type="ECO:0000256" key="3">
    <source>
        <dbReference type="ARBA" id="ARBA00004496"/>
    </source>
</evidence>
<dbReference type="EMBL" id="FMXN01000005">
    <property type="protein sequence ID" value="SDB28943.1"/>
    <property type="molecule type" value="Genomic_DNA"/>
</dbReference>
<evidence type="ECO:0000256" key="13">
    <source>
        <dbReference type="ARBA" id="ARBA00023102"/>
    </source>
</evidence>
<proteinExistence type="inferred from homology"/>
<dbReference type="Gene3D" id="3.10.20.810">
    <property type="entry name" value="Phosphoribosyl-AMP cyclohydrolase"/>
    <property type="match status" value="1"/>
</dbReference>
<evidence type="ECO:0000256" key="14">
    <source>
        <dbReference type="ARBA" id="ARBA00023268"/>
    </source>
</evidence>
<dbReference type="EC" id="3.6.1.31" evidence="15"/>
<comment type="catalytic activity">
    <reaction evidence="2 15">
        <text>1-(5-phospho-beta-D-ribosyl)-ATP + H2O = 1-(5-phospho-beta-D-ribosyl)-5'-AMP + diphosphate + H(+)</text>
        <dbReference type="Rhea" id="RHEA:22828"/>
        <dbReference type="ChEBI" id="CHEBI:15377"/>
        <dbReference type="ChEBI" id="CHEBI:15378"/>
        <dbReference type="ChEBI" id="CHEBI:33019"/>
        <dbReference type="ChEBI" id="CHEBI:59457"/>
        <dbReference type="ChEBI" id="CHEBI:73183"/>
        <dbReference type="EC" id="3.6.1.31"/>
    </reaction>
</comment>
<dbReference type="GO" id="GO:0005524">
    <property type="term" value="F:ATP binding"/>
    <property type="evidence" value="ECO:0007669"/>
    <property type="project" value="UniProtKB-KW"/>
</dbReference>
<comment type="catalytic activity">
    <reaction evidence="1 15">
        <text>1-(5-phospho-beta-D-ribosyl)-5'-AMP + H2O = 1-(5-phospho-beta-D-ribosyl)-5-[(5-phospho-beta-D-ribosylamino)methylideneamino]imidazole-4-carboxamide</text>
        <dbReference type="Rhea" id="RHEA:20049"/>
        <dbReference type="ChEBI" id="CHEBI:15377"/>
        <dbReference type="ChEBI" id="CHEBI:58435"/>
        <dbReference type="ChEBI" id="CHEBI:59457"/>
        <dbReference type="EC" id="3.5.4.19"/>
    </reaction>
</comment>
<evidence type="ECO:0000256" key="15">
    <source>
        <dbReference type="HAMAP-Rule" id="MF_01019"/>
    </source>
</evidence>
<dbReference type="PANTHER" id="PTHR42945:SF9">
    <property type="entry name" value="HISTIDINE BIOSYNTHESIS BIFUNCTIONAL PROTEIN HISIE"/>
    <property type="match status" value="1"/>
</dbReference>
<dbReference type="NCBIfam" id="NF000768">
    <property type="entry name" value="PRK00051.1"/>
    <property type="match status" value="1"/>
</dbReference>
<evidence type="ECO:0000256" key="6">
    <source>
        <dbReference type="ARBA" id="ARBA00007731"/>
    </source>
</evidence>
<keyword evidence="13 15" id="KW-0368">Histidine biosynthesis</keyword>
<comment type="pathway">
    <text evidence="5 15">Amino-acid biosynthesis; L-histidine biosynthesis; L-histidine from 5-phospho-alpha-D-ribose 1-diphosphate: step 2/9.</text>
</comment>
<dbReference type="OrthoDB" id="9795769at2"/>
<evidence type="ECO:0000256" key="1">
    <source>
        <dbReference type="ARBA" id="ARBA00000024"/>
    </source>
</evidence>
<evidence type="ECO:0000256" key="8">
    <source>
        <dbReference type="ARBA" id="ARBA00022490"/>
    </source>
</evidence>
<evidence type="ECO:0000256" key="10">
    <source>
        <dbReference type="ARBA" id="ARBA00022741"/>
    </source>
</evidence>
<evidence type="ECO:0000256" key="9">
    <source>
        <dbReference type="ARBA" id="ARBA00022605"/>
    </source>
</evidence>
<dbReference type="PANTHER" id="PTHR42945">
    <property type="entry name" value="HISTIDINE BIOSYNTHESIS BIFUNCTIONAL PROTEIN"/>
    <property type="match status" value="1"/>
</dbReference>
<evidence type="ECO:0000256" key="12">
    <source>
        <dbReference type="ARBA" id="ARBA00022840"/>
    </source>
</evidence>
<keyword evidence="14 15" id="KW-0511">Multifunctional enzyme</keyword>
<dbReference type="InterPro" id="IPR038019">
    <property type="entry name" value="PRib_AMP_CycHydrolase_sf"/>
</dbReference>
<dbReference type="Pfam" id="PF01502">
    <property type="entry name" value="PRA-CH"/>
    <property type="match status" value="1"/>
</dbReference>
<dbReference type="FunFam" id="3.10.20.810:FF:000001">
    <property type="entry name" value="Histidine biosynthesis bifunctional protein HisIE"/>
    <property type="match status" value="1"/>
</dbReference>
<dbReference type="InterPro" id="IPR023019">
    <property type="entry name" value="His_synth_HisIE"/>
</dbReference>
<evidence type="ECO:0000313" key="17">
    <source>
        <dbReference type="EMBL" id="SDB28943.1"/>
    </source>
</evidence>
<keyword evidence="18" id="KW-1185">Reference proteome</keyword>
<name>A0A1G6C7T6_9GAMM</name>
<feature type="region of interest" description="Phosphoribosyl-AMP cyclohydrolase" evidence="15">
    <location>
        <begin position="1"/>
        <end position="114"/>
    </location>
</feature>
<dbReference type="SUPFAM" id="SSF101386">
    <property type="entry name" value="all-alpha NTP pyrophosphatases"/>
    <property type="match status" value="1"/>
</dbReference>
<dbReference type="NCBIfam" id="TIGR03188">
    <property type="entry name" value="histidine_hisI"/>
    <property type="match status" value="1"/>
</dbReference>
<evidence type="ECO:0000256" key="7">
    <source>
        <dbReference type="ARBA" id="ARBA00008299"/>
    </source>
</evidence>
<evidence type="ECO:0000313" key="18">
    <source>
        <dbReference type="Proteomes" id="UP000199626"/>
    </source>
</evidence>
<dbReference type="CDD" id="cd11534">
    <property type="entry name" value="NTP-PPase_HisIE_like"/>
    <property type="match status" value="1"/>
</dbReference>
<dbReference type="RefSeq" id="WP_092592603.1">
    <property type="nucleotide sequence ID" value="NZ_FMXN01000005.1"/>
</dbReference>
<gene>
    <name evidence="15" type="primary">hisI</name>
    <name evidence="15" type="synonym">hisIE</name>
    <name evidence="17" type="ORF">SAMN02927930_01117</name>
</gene>
<dbReference type="InterPro" id="IPR002496">
    <property type="entry name" value="PRib_AMP_CycHydrolase_dom"/>
</dbReference>
<dbReference type="GO" id="GO:0005737">
    <property type="term" value="C:cytoplasm"/>
    <property type="evidence" value="ECO:0007669"/>
    <property type="project" value="UniProtKB-SubCell"/>
</dbReference>
<dbReference type="GO" id="GO:0004635">
    <property type="term" value="F:phosphoribosyl-AMP cyclohydrolase activity"/>
    <property type="evidence" value="ECO:0007669"/>
    <property type="project" value="UniProtKB-UniRule"/>
</dbReference>
<dbReference type="AlphaFoldDB" id="A0A1G6C7T6"/>
<evidence type="ECO:0000256" key="11">
    <source>
        <dbReference type="ARBA" id="ARBA00022801"/>
    </source>
</evidence>
<comment type="similarity">
    <text evidence="7 15">In the N-terminal section; belongs to the PRA-CH family.</text>
</comment>
<dbReference type="SUPFAM" id="SSF141734">
    <property type="entry name" value="HisI-like"/>
    <property type="match status" value="1"/>
</dbReference>